<evidence type="ECO:0000313" key="2">
    <source>
        <dbReference type="EnsemblProtists" id="EOD05657"/>
    </source>
</evidence>
<dbReference type="HOGENOM" id="CLU_1963717_0_0_1"/>
<reference evidence="3" key="1">
    <citation type="journal article" date="2013" name="Nature">
        <title>Pan genome of the phytoplankton Emiliania underpins its global distribution.</title>
        <authorList>
            <person name="Read B.A."/>
            <person name="Kegel J."/>
            <person name="Klute M.J."/>
            <person name="Kuo A."/>
            <person name="Lefebvre S.C."/>
            <person name="Maumus F."/>
            <person name="Mayer C."/>
            <person name="Miller J."/>
            <person name="Monier A."/>
            <person name="Salamov A."/>
            <person name="Young J."/>
            <person name="Aguilar M."/>
            <person name="Claverie J.M."/>
            <person name="Frickenhaus S."/>
            <person name="Gonzalez K."/>
            <person name="Herman E.K."/>
            <person name="Lin Y.C."/>
            <person name="Napier J."/>
            <person name="Ogata H."/>
            <person name="Sarno A.F."/>
            <person name="Shmutz J."/>
            <person name="Schroeder D."/>
            <person name="de Vargas C."/>
            <person name="Verret F."/>
            <person name="von Dassow P."/>
            <person name="Valentin K."/>
            <person name="Van de Peer Y."/>
            <person name="Wheeler G."/>
            <person name="Dacks J.B."/>
            <person name="Delwiche C.F."/>
            <person name="Dyhrman S.T."/>
            <person name="Glockner G."/>
            <person name="John U."/>
            <person name="Richards T."/>
            <person name="Worden A.Z."/>
            <person name="Zhang X."/>
            <person name="Grigoriev I.V."/>
            <person name="Allen A.E."/>
            <person name="Bidle K."/>
            <person name="Borodovsky M."/>
            <person name="Bowler C."/>
            <person name="Brownlee C."/>
            <person name="Cock J.M."/>
            <person name="Elias M."/>
            <person name="Gladyshev V.N."/>
            <person name="Groth M."/>
            <person name="Guda C."/>
            <person name="Hadaegh A."/>
            <person name="Iglesias-Rodriguez M.D."/>
            <person name="Jenkins J."/>
            <person name="Jones B.M."/>
            <person name="Lawson T."/>
            <person name="Leese F."/>
            <person name="Lindquist E."/>
            <person name="Lobanov A."/>
            <person name="Lomsadze A."/>
            <person name="Malik S.B."/>
            <person name="Marsh M.E."/>
            <person name="Mackinder L."/>
            <person name="Mock T."/>
            <person name="Mueller-Roeber B."/>
            <person name="Pagarete A."/>
            <person name="Parker M."/>
            <person name="Probert I."/>
            <person name="Quesneville H."/>
            <person name="Raines C."/>
            <person name="Rensing S.A."/>
            <person name="Riano-Pachon D.M."/>
            <person name="Richier S."/>
            <person name="Rokitta S."/>
            <person name="Shiraiwa Y."/>
            <person name="Soanes D.M."/>
            <person name="van der Giezen M."/>
            <person name="Wahlund T.M."/>
            <person name="Williams B."/>
            <person name="Wilson W."/>
            <person name="Wolfe G."/>
            <person name="Wurch L.L."/>
        </authorList>
    </citation>
    <scope>NUCLEOTIDE SEQUENCE</scope>
</reference>
<evidence type="ECO:0000313" key="3">
    <source>
        <dbReference type="Proteomes" id="UP000013827"/>
    </source>
</evidence>
<dbReference type="RefSeq" id="XP_005758086.1">
    <property type="nucleotide sequence ID" value="XM_005758029.1"/>
</dbReference>
<keyword evidence="3" id="KW-1185">Reference proteome</keyword>
<reference evidence="2" key="2">
    <citation type="submission" date="2024-10" db="UniProtKB">
        <authorList>
            <consortium name="EnsemblProtists"/>
        </authorList>
    </citation>
    <scope>IDENTIFICATION</scope>
</reference>
<feature type="compositionally biased region" description="Low complexity" evidence="1">
    <location>
        <begin position="1"/>
        <end position="27"/>
    </location>
</feature>
<proteinExistence type="predicted"/>
<sequence>MLARASRVSRVSRASRASHASRASIDAASERKSRVSAIFQRAVGRLREEQVAEEQLNATWDEERGHQIMQQRQRTGDEVLYRYRASRVSAAAAEPTPPPQPAAKAPSLLRTVTSFMLSSRNKAEAAHA</sequence>
<organism evidence="2 3">
    <name type="scientific">Emiliania huxleyi (strain CCMP1516)</name>
    <dbReference type="NCBI Taxonomy" id="280463"/>
    <lineage>
        <taxon>Eukaryota</taxon>
        <taxon>Haptista</taxon>
        <taxon>Haptophyta</taxon>
        <taxon>Prymnesiophyceae</taxon>
        <taxon>Isochrysidales</taxon>
        <taxon>Noelaerhabdaceae</taxon>
        <taxon>Emiliania</taxon>
    </lineage>
</organism>
<dbReference type="EnsemblProtists" id="EOD05657">
    <property type="protein sequence ID" value="EOD05657"/>
    <property type="gene ID" value="EMIHUDRAFT_107308"/>
</dbReference>
<protein>
    <submittedName>
        <fullName evidence="2">Uncharacterized protein</fullName>
    </submittedName>
</protein>
<accession>A0A0D3I322</accession>
<name>A0A0D3I322_EMIH1</name>
<evidence type="ECO:0000256" key="1">
    <source>
        <dbReference type="SAM" id="MobiDB-lite"/>
    </source>
</evidence>
<dbReference type="KEGG" id="ehx:EMIHUDRAFT_107308"/>
<feature type="region of interest" description="Disordered" evidence="1">
    <location>
        <begin position="1"/>
        <end position="32"/>
    </location>
</feature>
<dbReference type="Proteomes" id="UP000013827">
    <property type="component" value="Unassembled WGS sequence"/>
</dbReference>
<dbReference type="AlphaFoldDB" id="A0A0D3I322"/>
<dbReference type="GeneID" id="17251749"/>
<dbReference type="PaxDb" id="2903-EOD05657"/>